<dbReference type="InterPro" id="IPR017871">
    <property type="entry name" value="ABC_transporter-like_CS"/>
</dbReference>
<dbReference type="InterPro" id="IPR032524">
    <property type="entry name" value="ABC_tran_C"/>
</dbReference>
<dbReference type="EMBL" id="FNAR01000018">
    <property type="protein sequence ID" value="SDE73610.1"/>
    <property type="molecule type" value="Genomic_DNA"/>
</dbReference>
<dbReference type="GO" id="GO:0016887">
    <property type="term" value="F:ATP hydrolysis activity"/>
    <property type="evidence" value="ECO:0007669"/>
    <property type="project" value="InterPro"/>
</dbReference>
<dbReference type="GO" id="GO:0005524">
    <property type="term" value="F:ATP binding"/>
    <property type="evidence" value="ECO:0007669"/>
    <property type="project" value="UniProtKB-KW"/>
</dbReference>
<gene>
    <name evidence="7" type="ORF">EJA12_11140</name>
    <name evidence="8" type="ORF">SAMN04488126_1186</name>
</gene>
<dbReference type="InterPro" id="IPR027417">
    <property type="entry name" value="P-loop_NTPase"/>
</dbReference>
<keyword evidence="2" id="KW-0547">Nucleotide-binding</keyword>
<dbReference type="SUPFAM" id="SSF52540">
    <property type="entry name" value="P-loop containing nucleoside triphosphate hydrolases"/>
    <property type="match status" value="2"/>
</dbReference>
<reference evidence="8 9" key="1">
    <citation type="submission" date="2016-10" db="EMBL/GenBank/DDBJ databases">
        <authorList>
            <person name="de Groot N.N."/>
        </authorList>
    </citation>
    <scope>NUCLEOTIDE SEQUENCE [LARGE SCALE GENOMIC DNA]</scope>
    <source>
        <strain evidence="8 9">CGMCC 1.6762</strain>
    </source>
</reference>
<dbReference type="Pfam" id="PF00005">
    <property type="entry name" value="ABC_tran"/>
    <property type="match status" value="2"/>
</dbReference>
<feature type="domain" description="ABC transporter" evidence="6">
    <location>
        <begin position="331"/>
        <end position="545"/>
    </location>
</feature>
<accession>A0A1G7FCE6</accession>
<dbReference type="FunFam" id="3.40.50.300:FF:000011">
    <property type="entry name" value="Putative ABC transporter ATP-binding component"/>
    <property type="match status" value="1"/>
</dbReference>
<dbReference type="InterPro" id="IPR051309">
    <property type="entry name" value="ABCF_ATPase"/>
</dbReference>
<dbReference type="SMART" id="SM00382">
    <property type="entry name" value="AAA"/>
    <property type="match status" value="2"/>
</dbReference>
<dbReference type="RefSeq" id="WP_092098003.1">
    <property type="nucleotide sequence ID" value="NZ_FNAR01000018.1"/>
</dbReference>
<sequence>MIVLQVNNVTKSFAGEEILSGVKLEVQHRDRVALVGRNGAGKSTLLKIITGEMGRDEGDIIIPKDVRIGYLDQHSGLDSERTIWEEMMTVFEPLFAMERELRSLEQKMADPSVYGDETEYKKVMDAYDALQHRFAETGGYQYESETRSVLHGMRFYTEDYNKPIRTLSGGQRTRLALARLLLSKPGLLILDEPTNHLDIETLSWLEKYLQGYEGAILIVSHDRYFLDQVVTIVYEVSRRKVAKYIGNYSAYLEQKAKNYERDRKMYEKQMDEKAKLEAFIQKNIARASTTKMAQSRRKVLEKTDWMDAPEGDEKSAAFTFHIGRKSGNDVMAVRDLAIGYREEPVSRQLDFRVYREDRIAFIGPNGVGKSTLLKTLTGRLPKLAGTIGLGTNVEFGFYDQEQAELTGNGTVLEEIWNDWPTMNEKDIRTLLGRFLFTGDDVTKPVSTLSGGEKARLALAKLVLEKSNTLVLDEPTNHLDLDSKEVLENALLDYPGTLLFVSHDRYFINRIATKVIELSPEGAEEFLGDYDYYVEKKREQEELLAEIANEQQAVRPAAPAKKANAPLDREAQREERRIRRALAEAEEEMAALEAETKRLEEELNQPEHADDHVKLQEIQEQLDRASVMHEACMERWLELQMELDEA</sequence>
<dbReference type="OrthoDB" id="9760950at2"/>
<keyword evidence="3 8" id="KW-0067">ATP-binding</keyword>
<evidence type="ECO:0000256" key="2">
    <source>
        <dbReference type="ARBA" id="ARBA00022741"/>
    </source>
</evidence>
<dbReference type="PANTHER" id="PTHR42855">
    <property type="entry name" value="ABC TRANSPORTER ATP-BINDING SUBUNIT"/>
    <property type="match status" value="1"/>
</dbReference>
<feature type="compositionally biased region" description="Low complexity" evidence="5">
    <location>
        <begin position="555"/>
        <end position="565"/>
    </location>
</feature>
<dbReference type="PROSITE" id="PS50893">
    <property type="entry name" value="ABC_TRANSPORTER_2"/>
    <property type="match status" value="2"/>
</dbReference>
<dbReference type="InterPro" id="IPR032781">
    <property type="entry name" value="ABC_tran_Xtn"/>
</dbReference>
<dbReference type="PANTHER" id="PTHR42855:SF2">
    <property type="entry name" value="DRUG RESISTANCE ABC TRANSPORTER,ATP-BINDING PROTEIN"/>
    <property type="match status" value="1"/>
</dbReference>
<organism evidence="8 9">
    <name type="scientific">Bhargavaea beijingensis</name>
    <dbReference type="NCBI Taxonomy" id="426756"/>
    <lineage>
        <taxon>Bacteria</taxon>
        <taxon>Bacillati</taxon>
        <taxon>Bacillota</taxon>
        <taxon>Bacilli</taxon>
        <taxon>Bacillales</taxon>
        <taxon>Caryophanaceae</taxon>
        <taxon>Bhargavaea</taxon>
    </lineage>
</organism>
<evidence type="ECO:0000313" key="7">
    <source>
        <dbReference type="EMBL" id="RSK29634.1"/>
    </source>
</evidence>
<evidence type="ECO:0000313" key="8">
    <source>
        <dbReference type="EMBL" id="SDE73610.1"/>
    </source>
</evidence>
<dbReference type="Proteomes" id="UP000198823">
    <property type="component" value="Unassembled WGS sequence"/>
</dbReference>
<dbReference type="Gene3D" id="3.40.50.300">
    <property type="entry name" value="P-loop containing nucleotide triphosphate hydrolases"/>
    <property type="match status" value="2"/>
</dbReference>
<reference evidence="7 10" key="2">
    <citation type="submission" date="2018-12" db="EMBL/GenBank/DDBJ databases">
        <title>Comparitive functional genomics of dry heat resistant strains isolated from the viking spacecraft.</title>
        <authorList>
            <person name="Seuylemezian A."/>
            <person name="Vaishampayan P."/>
        </authorList>
    </citation>
    <scope>NUCLEOTIDE SEQUENCE [LARGE SCALE GENOMIC DNA]</scope>
    <source>
        <strain evidence="7 10">M6-11</strain>
    </source>
</reference>
<dbReference type="PROSITE" id="PS00211">
    <property type="entry name" value="ABC_TRANSPORTER_1"/>
    <property type="match status" value="2"/>
</dbReference>
<name>A0A1G7FCE6_9BACL</name>
<dbReference type="InterPro" id="IPR003593">
    <property type="entry name" value="AAA+_ATPase"/>
</dbReference>
<dbReference type="Gene3D" id="1.10.287.380">
    <property type="entry name" value="Valyl-tRNA synthetase, C-terminal domain"/>
    <property type="match status" value="1"/>
</dbReference>
<proteinExistence type="predicted"/>
<protein>
    <submittedName>
        <fullName evidence="7">ABC transporter ATP-binding protein</fullName>
    </submittedName>
    <submittedName>
        <fullName evidence="8">ATP-binding cassette, subfamily F, member 3</fullName>
    </submittedName>
</protein>
<dbReference type="GO" id="GO:0003677">
    <property type="term" value="F:DNA binding"/>
    <property type="evidence" value="ECO:0007669"/>
    <property type="project" value="InterPro"/>
</dbReference>
<evidence type="ECO:0000259" key="6">
    <source>
        <dbReference type="PROSITE" id="PS50893"/>
    </source>
</evidence>
<evidence type="ECO:0000313" key="10">
    <source>
        <dbReference type="Proteomes" id="UP000272481"/>
    </source>
</evidence>
<dbReference type="FunFam" id="3.40.50.300:FF:000309">
    <property type="entry name" value="ABC transporter ATP-binding protein"/>
    <property type="match status" value="1"/>
</dbReference>
<dbReference type="EMBL" id="RWGW01000018">
    <property type="protein sequence ID" value="RSK29634.1"/>
    <property type="molecule type" value="Genomic_DNA"/>
</dbReference>
<evidence type="ECO:0000256" key="1">
    <source>
        <dbReference type="ARBA" id="ARBA00022737"/>
    </source>
</evidence>
<dbReference type="Proteomes" id="UP000272481">
    <property type="component" value="Unassembled WGS sequence"/>
</dbReference>
<dbReference type="AlphaFoldDB" id="A0A1G7FCE6"/>
<dbReference type="Pfam" id="PF12848">
    <property type="entry name" value="ABC_tran_Xtn"/>
    <property type="match status" value="1"/>
</dbReference>
<dbReference type="Pfam" id="PF16326">
    <property type="entry name" value="ABC_tran_CTD"/>
    <property type="match status" value="1"/>
</dbReference>
<evidence type="ECO:0000256" key="3">
    <source>
        <dbReference type="ARBA" id="ARBA00022840"/>
    </source>
</evidence>
<keyword evidence="1" id="KW-0677">Repeat</keyword>
<evidence type="ECO:0000313" key="9">
    <source>
        <dbReference type="Proteomes" id="UP000198823"/>
    </source>
</evidence>
<dbReference type="InterPro" id="IPR003439">
    <property type="entry name" value="ABC_transporter-like_ATP-bd"/>
</dbReference>
<keyword evidence="10" id="KW-1185">Reference proteome</keyword>
<evidence type="ECO:0000256" key="4">
    <source>
        <dbReference type="SAM" id="Coils"/>
    </source>
</evidence>
<dbReference type="CDD" id="cd03221">
    <property type="entry name" value="ABCF_EF-3"/>
    <property type="match status" value="2"/>
</dbReference>
<feature type="domain" description="ABC transporter" evidence="6">
    <location>
        <begin position="4"/>
        <end position="278"/>
    </location>
</feature>
<dbReference type="STRING" id="426756.SAMN04488126_1186"/>
<evidence type="ECO:0000256" key="5">
    <source>
        <dbReference type="SAM" id="MobiDB-lite"/>
    </source>
</evidence>
<dbReference type="InterPro" id="IPR037118">
    <property type="entry name" value="Val-tRNA_synth_C_sf"/>
</dbReference>
<keyword evidence="4" id="KW-0175">Coiled coil</keyword>
<feature type="region of interest" description="Disordered" evidence="5">
    <location>
        <begin position="553"/>
        <end position="573"/>
    </location>
</feature>
<feature type="coiled-coil region" evidence="4">
    <location>
        <begin position="249"/>
        <end position="276"/>
    </location>
</feature>